<accession>A0ABQ9W120</accession>
<evidence type="ECO:0000313" key="1">
    <source>
        <dbReference type="EMBL" id="KAK2114759.1"/>
    </source>
</evidence>
<protein>
    <submittedName>
        <fullName evidence="1">Uncharacterized protein</fullName>
    </submittedName>
</protein>
<reference evidence="1 2" key="1">
    <citation type="submission" date="2023-05" db="EMBL/GenBank/DDBJ databases">
        <title>B98-5 Cell Line De Novo Hybrid Assembly: An Optical Mapping Approach.</title>
        <authorList>
            <person name="Kananen K."/>
            <person name="Auerbach J.A."/>
            <person name="Kautto E."/>
            <person name="Blachly J.S."/>
        </authorList>
    </citation>
    <scope>NUCLEOTIDE SEQUENCE [LARGE SCALE GENOMIC DNA]</scope>
    <source>
        <strain evidence="1">B95-8</strain>
        <tissue evidence="1">Cell line</tissue>
    </source>
</reference>
<evidence type="ECO:0000313" key="2">
    <source>
        <dbReference type="Proteomes" id="UP001266305"/>
    </source>
</evidence>
<organism evidence="1 2">
    <name type="scientific">Saguinus oedipus</name>
    <name type="common">Cotton-top tamarin</name>
    <name type="synonym">Oedipomidas oedipus</name>
    <dbReference type="NCBI Taxonomy" id="9490"/>
    <lineage>
        <taxon>Eukaryota</taxon>
        <taxon>Metazoa</taxon>
        <taxon>Chordata</taxon>
        <taxon>Craniata</taxon>
        <taxon>Vertebrata</taxon>
        <taxon>Euteleostomi</taxon>
        <taxon>Mammalia</taxon>
        <taxon>Eutheria</taxon>
        <taxon>Euarchontoglires</taxon>
        <taxon>Primates</taxon>
        <taxon>Haplorrhini</taxon>
        <taxon>Platyrrhini</taxon>
        <taxon>Cebidae</taxon>
        <taxon>Callitrichinae</taxon>
        <taxon>Saguinus</taxon>
    </lineage>
</organism>
<name>A0ABQ9W120_SAGOE</name>
<dbReference type="Proteomes" id="UP001266305">
    <property type="component" value="Unassembled WGS sequence"/>
</dbReference>
<comment type="caution">
    <text evidence="1">The sequence shown here is derived from an EMBL/GenBank/DDBJ whole genome shotgun (WGS) entry which is preliminary data.</text>
</comment>
<keyword evidence="2" id="KW-1185">Reference proteome</keyword>
<dbReference type="EMBL" id="JASSZA010000004">
    <property type="protein sequence ID" value="KAK2114759.1"/>
    <property type="molecule type" value="Genomic_DNA"/>
</dbReference>
<gene>
    <name evidence="1" type="ORF">P7K49_009025</name>
</gene>
<proteinExistence type="predicted"/>
<sequence>MFIVETHRNSGSHHMQCHRDAGDLLVSVRVLSSVCTHGTRSRGWKTAVRGCPASVWMEEASPPQSSFLLSVGDGTN</sequence>